<feature type="region of interest" description="Disordered" evidence="1">
    <location>
        <begin position="37"/>
        <end position="118"/>
    </location>
</feature>
<dbReference type="EMBL" id="AP017424">
    <property type="protein sequence ID" value="BAU85291.1"/>
    <property type="molecule type" value="Genomic_DNA"/>
</dbReference>
<evidence type="ECO:0000313" key="3">
    <source>
        <dbReference type="Proteomes" id="UP000217676"/>
    </source>
</evidence>
<evidence type="ECO:0000313" key="2">
    <source>
        <dbReference type="EMBL" id="BAU85291.1"/>
    </source>
</evidence>
<sequence>MDYAGDGEADYLVRGPRSAVRGPQRVVDARVNIGTAGKRTVAGGSPPCARADTRVGIRPPLRARSGPDSRPAPAAGPGVNRARSPAEAEPEGLAPFSPGRRDSPKPPANKTLIYCHIA</sequence>
<protein>
    <submittedName>
        <fullName evidence="2">Uncharacterized protein</fullName>
    </submittedName>
</protein>
<accession>A0A160P3M7</accession>
<organism evidence="2 3">
    <name type="scientific">Streptomyces laurentii</name>
    <dbReference type="NCBI Taxonomy" id="39478"/>
    <lineage>
        <taxon>Bacteria</taxon>
        <taxon>Bacillati</taxon>
        <taxon>Actinomycetota</taxon>
        <taxon>Actinomycetes</taxon>
        <taxon>Kitasatosporales</taxon>
        <taxon>Streptomycetaceae</taxon>
        <taxon>Streptomyces</taxon>
    </lineage>
</organism>
<name>A0A160P3M7_STRLU</name>
<evidence type="ECO:0000256" key="1">
    <source>
        <dbReference type="SAM" id="MobiDB-lite"/>
    </source>
</evidence>
<reference evidence="2 3" key="1">
    <citation type="journal article" date="2016" name="Genome Announc.">
        <title>Complete Genome Sequence of Thiostrepton-Producing Streptomyces laurentii ATCC 31255.</title>
        <authorList>
            <person name="Doi K."/>
            <person name="Fujino Y."/>
            <person name="Nagayoshi Y."/>
            <person name="Ohshima T."/>
            <person name="Ogata S."/>
        </authorList>
    </citation>
    <scope>NUCLEOTIDE SEQUENCE [LARGE SCALE GENOMIC DNA]</scope>
    <source>
        <strain evidence="2 3">ATCC 31255</strain>
    </source>
</reference>
<dbReference type="KEGG" id="slau:SLA_4403"/>
<gene>
    <name evidence="2" type="ORF">SLA_4403</name>
</gene>
<dbReference type="Proteomes" id="UP000217676">
    <property type="component" value="Chromosome"/>
</dbReference>
<dbReference type="AlphaFoldDB" id="A0A160P3M7"/>
<keyword evidence="3" id="KW-1185">Reference proteome</keyword>
<proteinExistence type="predicted"/>